<dbReference type="KEGG" id="mcl:MCCL_1216"/>
<dbReference type="PANTHER" id="PTHR48108:SF32">
    <property type="entry name" value="TRANSCRIPTIONAL REPRESSOR CCPN"/>
    <property type="match status" value="1"/>
</dbReference>
<evidence type="ECO:0000256" key="2">
    <source>
        <dbReference type="PROSITE-ProRule" id="PRU00703"/>
    </source>
</evidence>
<evidence type="ECO:0000259" key="3">
    <source>
        <dbReference type="PROSITE" id="PS51371"/>
    </source>
</evidence>
<gene>
    <name evidence="4" type="ordered locus">MCCL_1216</name>
</gene>
<dbReference type="Pfam" id="PF00571">
    <property type="entry name" value="CBS"/>
    <property type="match status" value="2"/>
</dbReference>
<proteinExistence type="predicted"/>
<name>B9E6V5_MACCJ</name>
<accession>B9E6V5</accession>
<dbReference type="InterPro" id="IPR000644">
    <property type="entry name" value="CBS_dom"/>
</dbReference>
<organism evidence="4 5">
    <name type="scientific">Macrococcus caseolyticus (strain JCSC5402)</name>
    <name type="common">Macrococcoides caseolyticum</name>
    <dbReference type="NCBI Taxonomy" id="458233"/>
    <lineage>
        <taxon>Bacteria</taxon>
        <taxon>Bacillati</taxon>
        <taxon>Bacillota</taxon>
        <taxon>Bacilli</taxon>
        <taxon>Bacillales</taxon>
        <taxon>Staphylococcaceae</taxon>
        <taxon>Macrococcoides</taxon>
    </lineage>
</organism>
<evidence type="ECO:0000313" key="5">
    <source>
        <dbReference type="Proteomes" id="UP000001383"/>
    </source>
</evidence>
<dbReference type="Gene3D" id="3.10.580.10">
    <property type="entry name" value="CBS-domain"/>
    <property type="match status" value="1"/>
</dbReference>
<dbReference type="InterPro" id="IPR036388">
    <property type="entry name" value="WH-like_DNA-bd_sf"/>
</dbReference>
<sequence length="245" mass="27609">MNISSFFMRLKMLDRLFVKIAVDGYNKVNKLCMFGVFTIELNKRQEKIIQIVKNNGPITGEKIAEKLSLTRATLRPDLAILTMAGYLDARPRVGYFYTGKSSTQLLSASIKKFKVKDFQSIPVVIHEDISAYDAICTMFLEDVGTLFVTNHANHLVGVCSRKDLLRASMGNQEIHNLPVNVFMSRMPNISVCVQDDLLIYAANLLIEKQIDSLPVVQKSGQHYEVTGRITKTTITRAFVSLIEDE</sequence>
<dbReference type="PANTHER" id="PTHR48108">
    <property type="entry name" value="CBS DOMAIN-CONTAINING PROTEIN CBSX2, CHLOROPLASTIC"/>
    <property type="match status" value="1"/>
</dbReference>
<dbReference type="FunFam" id="1.10.10.10:FF:000257">
    <property type="entry name" value="Transcriptional repressor CcpN"/>
    <property type="match status" value="1"/>
</dbReference>
<dbReference type="CDD" id="cd04617">
    <property type="entry name" value="CBS_pair_CcpN"/>
    <property type="match status" value="1"/>
</dbReference>
<feature type="domain" description="CBS" evidence="3">
    <location>
        <begin position="183"/>
        <end position="245"/>
    </location>
</feature>
<dbReference type="Proteomes" id="UP000001383">
    <property type="component" value="Chromosome"/>
</dbReference>
<dbReference type="SUPFAM" id="SSF54631">
    <property type="entry name" value="CBS-domain pair"/>
    <property type="match status" value="1"/>
</dbReference>
<dbReference type="InterPro" id="IPR046342">
    <property type="entry name" value="CBS_dom_sf"/>
</dbReference>
<dbReference type="SUPFAM" id="SSF46785">
    <property type="entry name" value="Winged helix' DNA-binding domain"/>
    <property type="match status" value="1"/>
</dbReference>
<dbReference type="AlphaFoldDB" id="B9E6V5"/>
<dbReference type="eggNOG" id="COG0517">
    <property type="taxonomic scope" value="Bacteria"/>
</dbReference>
<dbReference type="InterPro" id="IPR013196">
    <property type="entry name" value="HTH_11"/>
</dbReference>
<evidence type="ECO:0000256" key="1">
    <source>
        <dbReference type="ARBA" id="ARBA00022737"/>
    </source>
</evidence>
<dbReference type="Pfam" id="PF08279">
    <property type="entry name" value="HTH_11"/>
    <property type="match status" value="1"/>
</dbReference>
<feature type="domain" description="CBS" evidence="3">
    <location>
        <begin position="118"/>
        <end position="174"/>
    </location>
</feature>
<dbReference type="Gene3D" id="1.10.10.10">
    <property type="entry name" value="Winged helix-like DNA-binding domain superfamily/Winged helix DNA-binding domain"/>
    <property type="match status" value="1"/>
</dbReference>
<reference evidence="4 5" key="1">
    <citation type="journal article" date="2009" name="J. Bacteriol.">
        <title>Complete genome sequence of Macrococcus caseolyticus strain JCSCS5402, reflecting the ancestral genome of the human-pathogenic staphylococci.</title>
        <authorList>
            <person name="Baba T."/>
            <person name="Kuwahara-Arai K."/>
            <person name="Uchiyama I."/>
            <person name="Takeuchi F."/>
            <person name="Ito T."/>
            <person name="Hiramatsu K."/>
        </authorList>
    </citation>
    <scope>NUCLEOTIDE SEQUENCE [LARGE SCALE GENOMIC DNA]</scope>
    <source>
        <strain evidence="4 5">JCSC5402</strain>
    </source>
</reference>
<keyword evidence="2" id="KW-0129">CBS domain</keyword>
<dbReference type="InterPro" id="IPR016842">
    <property type="entry name" value="UCP026546_HTH-CBS"/>
</dbReference>
<dbReference type="InterPro" id="IPR051462">
    <property type="entry name" value="CBS_domain-containing"/>
</dbReference>
<dbReference type="STRING" id="458233.MCCL_1216"/>
<dbReference type="eggNOG" id="COG1349">
    <property type="taxonomic scope" value="Bacteria"/>
</dbReference>
<evidence type="ECO:0000313" key="4">
    <source>
        <dbReference type="EMBL" id="BAH17923.1"/>
    </source>
</evidence>
<dbReference type="EMBL" id="AP009484">
    <property type="protein sequence ID" value="BAH17923.1"/>
    <property type="molecule type" value="Genomic_DNA"/>
</dbReference>
<protein>
    <recommendedName>
        <fullName evidence="3">CBS domain-containing protein</fullName>
    </recommendedName>
</protein>
<dbReference type="FunFam" id="3.10.580.10:FF:000016">
    <property type="entry name" value="Transcriptional repressor CcpN"/>
    <property type="match status" value="1"/>
</dbReference>
<dbReference type="PIRSF" id="PIRSF026546">
    <property type="entry name" value="UCP026546_CBS_YqzB"/>
    <property type="match status" value="1"/>
</dbReference>
<keyword evidence="1" id="KW-0677">Repeat</keyword>
<dbReference type="SMART" id="SM00116">
    <property type="entry name" value="CBS"/>
    <property type="match status" value="2"/>
</dbReference>
<dbReference type="InterPro" id="IPR036390">
    <property type="entry name" value="WH_DNA-bd_sf"/>
</dbReference>
<dbReference type="HOGENOM" id="CLU_090663_1_0_9"/>
<dbReference type="PROSITE" id="PS51371">
    <property type="entry name" value="CBS"/>
    <property type="match status" value="2"/>
</dbReference>